<evidence type="ECO:0000313" key="4">
    <source>
        <dbReference type="EMBL" id="PAB59129.1"/>
    </source>
</evidence>
<dbReference type="InterPro" id="IPR013196">
    <property type="entry name" value="HTH_11"/>
</dbReference>
<dbReference type="RefSeq" id="WP_095133859.1">
    <property type="nucleotide sequence ID" value="NZ_NIBG01000009.1"/>
</dbReference>
<dbReference type="InterPro" id="IPR026881">
    <property type="entry name" value="WYL_dom"/>
</dbReference>
<dbReference type="InterPro" id="IPR036390">
    <property type="entry name" value="WH_DNA-bd_sf"/>
</dbReference>
<dbReference type="Pfam" id="PF25583">
    <property type="entry name" value="WCX"/>
    <property type="match status" value="1"/>
</dbReference>
<dbReference type="PROSITE" id="PS51000">
    <property type="entry name" value="HTH_DEOR_2"/>
    <property type="match status" value="1"/>
</dbReference>
<sequence>MKLERLLAIVIKMLNKDKVTAKELADYFQVSVRTIQRDMEEINMTGIPIVSYKGPKGGYGILDNYKIHKNFFSDIEYKMLIMSLKGVAQVYEDKNLSAIIEKLGAIGPKGNEENNVVMDFSPWGNPKKRREKVNKIKNAIDNNRITQFEYIDNNGKESCRKVEPLSLILKINTWYLHAYCIARKDYRLFKVSRMRNIVITNDNFVKREDESVYKFNFEENIGTKLRLKFERQALNRLDDYFEIEDVNFNEDGYIYVDVTYPEDEWVYGMVLSFGDKVEVIEPDHIRKIIKDRAENIFNKYK</sequence>
<dbReference type="InterPro" id="IPR051534">
    <property type="entry name" value="CBASS_pafABC_assoc_protein"/>
</dbReference>
<evidence type="ECO:0000256" key="1">
    <source>
        <dbReference type="ARBA" id="ARBA00023015"/>
    </source>
</evidence>
<keyword evidence="5" id="KW-1185">Reference proteome</keyword>
<proteinExistence type="predicted"/>
<evidence type="ECO:0000256" key="2">
    <source>
        <dbReference type="ARBA" id="ARBA00023163"/>
    </source>
</evidence>
<keyword evidence="1" id="KW-0805">Transcription regulation</keyword>
<dbReference type="GO" id="GO:0003700">
    <property type="term" value="F:DNA-binding transcription factor activity"/>
    <property type="evidence" value="ECO:0007669"/>
    <property type="project" value="InterPro"/>
</dbReference>
<dbReference type="AlphaFoldDB" id="A0A267MHS8"/>
<dbReference type="Gene3D" id="1.10.10.10">
    <property type="entry name" value="Winged helix-like DNA-binding domain superfamily/Winged helix DNA-binding domain"/>
    <property type="match status" value="1"/>
</dbReference>
<accession>A0A267MHS8</accession>
<evidence type="ECO:0000259" key="3">
    <source>
        <dbReference type="PROSITE" id="PS51000"/>
    </source>
</evidence>
<comment type="caution">
    <text evidence="4">The sequence shown here is derived from an EMBL/GenBank/DDBJ whole genome shotgun (WGS) entry which is preliminary data.</text>
</comment>
<dbReference type="Proteomes" id="UP000216024">
    <property type="component" value="Unassembled WGS sequence"/>
</dbReference>
<dbReference type="PIRSF" id="PIRSF016838">
    <property type="entry name" value="PafC"/>
    <property type="match status" value="1"/>
</dbReference>
<dbReference type="SUPFAM" id="SSF46785">
    <property type="entry name" value="Winged helix' DNA-binding domain"/>
    <property type="match status" value="1"/>
</dbReference>
<dbReference type="InterPro" id="IPR036388">
    <property type="entry name" value="WH-like_DNA-bd_sf"/>
</dbReference>
<dbReference type="PANTHER" id="PTHR34580:SF8">
    <property type="entry name" value="WYL DOMAIN-CONTAINING PROTEIN"/>
    <property type="match status" value="1"/>
</dbReference>
<dbReference type="EMBL" id="NIBG01000009">
    <property type="protein sequence ID" value="PAB59129.1"/>
    <property type="molecule type" value="Genomic_DNA"/>
</dbReference>
<keyword evidence="2" id="KW-0804">Transcription</keyword>
<dbReference type="InterPro" id="IPR028349">
    <property type="entry name" value="PafC-like"/>
</dbReference>
<name>A0A267MHS8_9FIRM</name>
<reference evidence="4 5" key="1">
    <citation type="submission" date="2017-06" db="EMBL/GenBank/DDBJ databases">
        <title>Draft genome sequence of anaerobic fermentative bacterium Anaeromicrobium sediminis DY2726D isolated from West Pacific Ocean sediments.</title>
        <authorList>
            <person name="Zeng X."/>
        </authorList>
    </citation>
    <scope>NUCLEOTIDE SEQUENCE [LARGE SCALE GENOMIC DNA]</scope>
    <source>
        <strain evidence="4 5">DY2726D</strain>
    </source>
</reference>
<evidence type="ECO:0000313" key="5">
    <source>
        <dbReference type="Proteomes" id="UP000216024"/>
    </source>
</evidence>
<dbReference type="InterPro" id="IPR057727">
    <property type="entry name" value="WCX_dom"/>
</dbReference>
<dbReference type="Pfam" id="PF13280">
    <property type="entry name" value="WYL"/>
    <property type="match status" value="1"/>
</dbReference>
<protein>
    <recommendedName>
        <fullName evidence="3">HTH deoR-type domain-containing protein</fullName>
    </recommendedName>
</protein>
<dbReference type="PANTHER" id="PTHR34580">
    <property type="match status" value="1"/>
</dbReference>
<feature type="domain" description="HTH deoR-type" evidence="3">
    <location>
        <begin position="2"/>
        <end position="57"/>
    </location>
</feature>
<organism evidence="4 5">
    <name type="scientific">Anaeromicrobium sediminis</name>
    <dbReference type="NCBI Taxonomy" id="1478221"/>
    <lineage>
        <taxon>Bacteria</taxon>
        <taxon>Bacillati</taxon>
        <taxon>Bacillota</taxon>
        <taxon>Clostridia</taxon>
        <taxon>Peptostreptococcales</taxon>
        <taxon>Thermotaleaceae</taxon>
        <taxon>Anaeromicrobium</taxon>
    </lineage>
</organism>
<dbReference type="PROSITE" id="PS52050">
    <property type="entry name" value="WYL"/>
    <property type="match status" value="1"/>
</dbReference>
<dbReference type="Pfam" id="PF08279">
    <property type="entry name" value="HTH_11"/>
    <property type="match status" value="1"/>
</dbReference>
<dbReference type="OrthoDB" id="9815009at2"/>
<dbReference type="InterPro" id="IPR001034">
    <property type="entry name" value="DeoR_HTH"/>
</dbReference>
<gene>
    <name evidence="4" type="ORF">CCE28_11465</name>
</gene>